<comment type="caution">
    <text evidence="1">The sequence shown here is derived from an EMBL/GenBank/DDBJ whole genome shotgun (WGS) entry which is preliminary data.</text>
</comment>
<keyword evidence="2" id="KW-1185">Reference proteome</keyword>
<gene>
    <name evidence="1" type="ORF">THERMOS_1706</name>
</gene>
<reference evidence="1 2" key="1">
    <citation type="submission" date="2020-05" db="EMBL/GenBank/DDBJ databases">
        <authorList>
            <person name="Petersen J."/>
            <person name="Sayavedra L."/>
        </authorList>
    </citation>
    <scope>NUCLEOTIDE SEQUENCE [LARGE SCALE GENOMIC DNA]</scope>
    <source>
        <strain evidence="1">B thermophilus SOXS</strain>
    </source>
</reference>
<evidence type="ECO:0008006" key="3">
    <source>
        <dbReference type="Google" id="ProtNLM"/>
    </source>
</evidence>
<evidence type="ECO:0000313" key="2">
    <source>
        <dbReference type="Proteomes" id="UP000643672"/>
    </source>
</evidence>
<evidence type="ECO:0000313" key="1">
    <source>
        <dbReference type="EMBL" id="CAB5502990.1"/>
    </source>
</evidence>
<dbReference type="AlphaFoldDB" id="A0A8H9CG87"/>
<dbReference type="Proteomes" id="UP000643672">
    <property type="component" value="Unassembled WGS sequence"/>
</dbReference>
<protein>
    <recommendedName>
        <fullName evidence="3">SIR2-like domain-containing protein</fullName>
    </recommendedName>
</protein>
<proteinExistence type="predicted"/>
<organism evidence="1 2">
    <name type="scientific">Bathymodiolus thermophilus thioautotrophic gill symbiont</name>
    <dbReference type="NCBI Taxonomy" id="2360"/>
    <lineage>
        <taxon>Bacteria</taxon>
        <taxon>Pseudomonadati</taxon>
        <taxon>Pseudomonadota</taxon>
        <taxon>Gammaproteobacteria</taxon>
        <taxon>sulfur-oxidizing symbionts</taxon>
    </lineage>
</organism>
<sequence length="117" mass="13872">MKIKEFISRYRNHPVLFLGAGVSLRYLNNSYTWDGLLRHISKELKGNNEYYLDIKASCEVDGCYDFLKIASLIESDFNSSLLADRNGKFKNVNDVFYKNMEKDINHSRFKIYIYLFY</sequence>
<name>A0A8H9CG87_9GAMM</name>
<dbReference type="EMBL" id="CAESAQ020000076">
    <property type="protein sequence ID" value="CAB5502990.1"/>
    <property type="molecule type" value="Genomic_DNA"/>
</dbReference>
<accession>A0A8H9CG87</accession>